<feature type="region of interest" description="Disordered" evidence="1">
    <location>
        <begin position="28"/>
        <end position="52"/>
    </location>
</feature>
<organism evidence="3 4">
    <name type="scientific">Didymodactylos carnosus</name>
    <dbReference type="NCBI Taxonomy" id="1234261"/>
    <lineage>
        <taxon>Eukaryota</taxon>
        <taxon>Metazoa</taxon>
        <taxon>Spiralia</taxon>
        <taxon>Gnathifera</taxon>
        <taxon>Rotifera</taxon>
        <taxon>Eurotatoria</taxon>
        <taxon>Bdelloidea</taxon>
        <taxon>Philodinida</taxon>
        <taxon>Philodinidae</taxon>
        <taxon>Didymodactylos</taxon>
    </lineage>
</organism>
<protein>
    <submittedName>
        <fullName evidence="3">Uncharacterized protein</fullName>
    </submittedName>
</protein>
<evidence type="ECO:0000313" key="4">
    <source>
        <dbReference type="Proteomes" id="UP000682733"/>
    </source>
</evidence>
<dbReference type="EMBL" id="CAJOBA010008292">
    <property type="protein sequence ID" value="CAF3824971.1"/>
    <property type="molecule type" value="Genomic_DNA"/>
</dbReference>
<dbReference type="Proteomes" id="UP000677228">
    <property type="component" value="Unassembled WGS sequence"/>
</dbReference>
<proteinExistence type="predicted"/>
<name>A0A8S2JWH0_9BILA</name>
<reference evidence="3" key="1">
    <citation type="submission" date="2021-02" db="EMBL/GenBank/DDBJ databases">
        <authorList>
            <person name="Nowell W R."/>
        </authorList>
    </citation>
    <scope>NUCLEOTIDE SEQUENCE</scope>
</reference>
<comment type="caution">
    <text evidence="3">The sequence shown here is derived from an EMBL/GenBank/DDBJ whole genome shotgun (WGS) entry which is preliminary data.</text>
</comment>
<dbReference type="EMBL" id="CAJNOK010008277">
    <property type="protein sequence ID" value="CAF1059203.1"/>
    <property type="molecule type" value="Genomic_DNA"/>
</dbReference>
<feature type="compositionally biased region" description="Low complexity" evidence="1">
    <location>
        <begin position="29"/>
        <end position="52"/>
    </location>
</feature>
<evidence type="ECO:0000256" key="1">
    <source>
        <dbReference type="SAM" id="MobiDB-lite"/>
    </source>
</evidence>
<feature type="non-terminal residue" evidence="3">
    <location>
        <position position="1"/>
    </location>
</feature>
<dbReference type="AlphaFoldDB" id="A0A8S2JWH0"/>
<dbReference type="Proteomes" id="UP000682733">
    <property type="component" value="Unassembled WGS sequence"/>
</dbReference>
<evidence type="ECO:0000313" key="2">
    <source>
        <dbReference type="EMBL" id="CAF1059203.1"/>
    </source>
</evidence>
<gene>
    <name evidence="2" type="ORF">OVA965_LOCUS17324</name>
    <name evidence="3" type="ORF">TMI583_LOCUS17335</name>
</gene>
<evidence type="ECO:0000313" key="3">
    <source>
        <dbReference type="EMBL" id="CAF3824971.1"/>
    </source>
</evidence>
<accession>A0A8S2JWH0</accession>
<sequence>AGEKARENQQLANNITPFSLQSLKLRYLSPSHSNSNHNDNNNGDNNIDMNDQ</sequence>